<dbReference type="RefSeq" id="WP_338435604.1">
    <property type="nucleotide sequence ID" value="NZ_JAUYVH010000002.1"/>
</dbReference>
<proteinExistence type="predicted"/>
<protein>
    <submittedName>
        <fullName evidence="1">Uncharacterized protein</fullName>
    </submittedName>
</protein>
<evidence type="ECO:0000313" key="2">
    <source>
        <dbReference type="Proteomes" id="UP001225596"/>
    </source>
</evidence>
<evidence type="ECO:0000313" key="1">
    <source>
        <dbReference type="EMBL" id="MDQ9169669.1"/>
    </source>
</evidence>
<keyword evidence="2" id="KW-1185">Reference proteome</keyword>
<gene>
    <name evidence="1" type="ORF">Q8A64_04510</name>
</gene>
<comment type="caution">
    <text evidence="1">The sequence shown here is derived from an EMBL/GenBank/DDBJ whole genome shotgun (WGS) entry which is preliminary data.</text>
</comment>
<dbReference type="EMBL" id="JAUYVH010000002">
    <property type="protein sequence ID" value="MDQ9169669.1"/>
    <property type="molecule type" value="Genomic_DNA"/>
</dbReference>
<accession>A0ABU1BNI7</accession>
<dbReference type="Proteomes" id="UP001225596">
    <property type="component" value="Unassembled WGS sequence"/>
</dbReference>
<organism evidence="1 2">
    <name type="scientific">Keguizhuia sedimenti</name>
    <dbReference type="NCBI Taxonomy" id="3064264"/>
    <lineage>
        <taxon>Bacteria</taxon>
        <taxon>Pseudomonadati</taxon>
        <taxon>Pseudomonadota</taxon>
        <taxon>Betaproteobacteria</taxon>
        <taxon>Burkholderiales</taxon>
        <taxon>Oxalobacteraceae</taxon>
        <taxon>Keguizhuia</taxon>
    </lineage>
</organism>
<name>A0ABU1BNI7_9BURK</name>
<reference evidence="1 2" key="1">
    <citation type="submission" date="2023-08" db="EMBL/GenBank/DDBJ databases">
        <title>Oxalobacteraceae gen .nov., isolated from river sludge outside the plant.</title>
        <authorList>
            <person name="Zhao S.Y."/>
        </authorList>
    </citation>
    <scope>NUCLEOTIDE SEQUENCE [LARGE SCALE GENOMIC DNA]</scope>
    <source>
        <strain evidence="1 2">R-40</strain>
    </source>
</reference>
<sequence length="95" mass="10728">MFPAAMRFPAAQETRYSGMGELKEVYAPAYKHCETNDGSLAISDRKSFSKAGPGLPIRFQCKENDKLLWELRVHYLEKNMADDRSGRAVSLISQT</sequence>